<keyword evidence="2" id="KW-1185">Reference proteome</keyword>
<gene>
    <name evidence="1" type="ORF">G4B88_024103</name>
</gene>
<organism evidence="1 2">
    <name type="scientific">Cannabis sativa</name>
    <name type="common">Hemp</name>
    <name type="synonym">Marijuana</name>
    <dbReference type="NCBI Taxonomy" id="3483"/>
    <lineage>
        <taxon>Eukaryota</taxon>
        <taxon>Viridiplantae</taxon>
        <taxon>Streptophyta</taxon>
        <taxon>Embryophyta</taxon>
        <taxon>Tracheophyta</taxon>
        <taxon>Spermatophyta</taxon>
        <taxon>Magnoliopsida</taxon>
        <taxon>eudicotyledons</taxon>
        <taxon>Gunneridae</taxon>
        <taxon>Pentapetalae</taxon>
        <taxon>rosids</taxon>
        <taxon>fabids</taxon>
        <taxon>Rosales</taxon>
        <taxon>Cannabaceae</taxon>
        <taxon>Cannabis</taxon>
    </lineage>
</organism>
<protein>
    <submittedName>
        <fullName evidence="1">Uncharacterized protein</fullName>
    </submittedName>
</protein>
<evidence type="ECO:0000313" key="1">
    <source>
        <dbReference type="EMBL" id="KAF4348625.1"/>
    </source>
</evidence>
<evidence type="ECO:0000313" key="2">
    <source>
        <dbReference type="Proteomes" id="UP000583929"/>
    </source>
</evidence>
<proteinExistence type="predicted"/>
<name>A0A7J6DR93_CANSA</name>
<accession>A0A7J6DR93</accession>
<reference evidence="1 2" key="1">
    <citation type="journal article" date="2020" name="bioRxiv">
        <title>Sequence and annotation of 42 cannabis genomes reveals extensive copy number variation in cannabinoid synthesis and pathogen resistance genes.</title>
        <authorList>
            <person name="Mckernan K.J."/>
            <person name="Helbert Y."/>
            <person name="Kane L.T."/>
            <person name="Ebling H."/>
            <person name="Zhang L."/>
            <person name="Liu B."/>
            <person name="Eaton Z."/>
            <person name="Mclaughlin S."/>
            <person name="Kingan S."/>
            <person name="Baybayan P."/>
            <person name="Concepcion G."/>
            <person name="Jordan M."/>
            <person name="Riva A."/>
            <person name="Barbazuk W."/>
            <person name="Harkins T."/>
        </authorList>
    </citation>
    <scope>NUCLEOTIDE SEQUENCE [LARGE SCALE GENOMIC DNA]</scope>
    <source>
        <strain evidence="2">cv. Jamaican Lion 4</strain>
        <tissue evidence="1">Leaf</tissue>
    </source>
</reference>
<dbReference type="AlphaFoldDB" id="A0A7J6DR93"/>
<sequence length="144" mass="16488">MKVTEPMTPHGGRIEKLMMEESSPSVGYVKMAEGVLVDVAGSLVEMLLSAAFEEIGLLYGESLEMLFFVADDLVDKFHNKLLQRRVMSGNEFKMGQQIKDIREKVDHIRVNRSFHLDVRRPIETTVASRNMHDDPFTECKNRVF</sequence>
<dbReference type="Proteomes" id="UP000583929">
    <property type="component" value="Unassembled WGS sequence"/>
</dbReference>
<comment type="caution">
    <text evidence="1">The sequence shown here is derived from an EMBL/GenBank/DDBJ whole genome shotgun (WGS) entry which is preliminary data.</text>
</comment>
<dbReference type="EMBL" id="JAATIQ010000677">
    <property type="protein sequence ID" value="KAF4348625.1"/>
    <property type="molecule type" value="Genomic_DNA"/>
</dbReference>